<dbReference type="Pfam" id="PF10783">
    <property type="entry name" value="DUF2599"/>
    <property type="match status" value="1"/>
</dbReference>
<protein>
    <submittedName>
        <fullName evidence="1">DUF2599 domain-containing protein</fullName>
    </submittedName>
</protein>
<gene>
    <name evidence="1" type="ORF">OS123_04770</name>
</gene>
<dbReference type="AlphaFoldDB" id="A0A9Q4CD04"/>
<accession>A0A9Q4CD04</accession>
<organism evidence="1 2">
    <name type="scientific">Corynebacterium antarcticum</name>
    <dbReference type="NCBI Taxonomy" id="2800405"/>
    <lineage>
        <taxon>Bacteria</taxon>
        <taxon>Bacillati</taxon>
        <taxon>Actinomycetota</taxon>
        <taxon>Actinomycetes</taxon>
        <taxon>Mycobacteriales</taxon>
        <taxon>Corynebacteriaceae</taxon>
        <taxon>Corynebacterium</taxon>
    </lineage>
</organism>
<name>A0A9Q4CD04_9CORY</name>
<dbReference type="InterPro" id="IPR019719">
    <property type="entry name" value="DUF2599"/>
</dbReference>
<comment type="caution">
    <text evidence="1">The sequence shown here is derived from an EMBL/GenBank/DDBJ whole genome shotgun (WGS) entry which is preliminary data.</text>
</comment>
<dbReference type="RefSeq" id="WP_267169480.1">
    <property type="nucleotide sequence ID" value="NZ_JAPMKX010000002.1"/>
</dbReference>
<evidence type="ECO:0000313" key="2">
    <source>
        <dbReference type="Proteomes" id="UP001070238"/>
    </source>
</evidence>
<sequence length="56" mass="6316">MWEEYKSKTLGHLHTNSMKNQLSCHVSNAPGKDPWNLESWRPDVGYSATVQAACNP</sequence>
<reference evidence="1" key="1">
    <citation type="submission" date="2022-11" db="EMBL/GenBank/DDBJ databases">
        <title>Corynebacterium sp. isolated from Penguins.</title>
        <authorList>
            <person name="Sedlar K."/>
            <person name="Svec P."/>
        </authorList>
    </citation>
    <scope>NUCLEOTIDE SEQUENCE</scope>
    <source>
        <strain evidence="1">P5875</strain>
    </source>
</reference>
<proteinExistence type="predicted"/>
<dbReference type="Proteomes" id="UP001070238">
    <property type="component" value="Unassembled WGS sequence"/>
</dbReference>
<evidence type="ECO:0000313" key="1">
    <source>
        <dbReference type="EMBL" id="MCX7537857.1"/>
    </source>
</evidence>
<dbReference type="EMBL" id="JAPMKX010000002">
    <property type="protein sequence ID" value="MCX7537857.1"/>
    <property type="molecule type" value="Genomic_DNA"/>
</dbReference>